<accession>A0ACA9Y1B7</accession>
<evidence type="ECO:0000313" key="2">
    <source>
        <dbReference type="Proteomes" id="UP001152531"/>
    </source>
</evidence>
<name>A0ACA9Y1B7_9ASCO</name>
<evidence type="ECO:0000313" key="1">
    <source>
        <dbReference type="EMBL" id="CAH6718644.1"/>
    </source>
</evidence>
<gene>
    <name evidence="1" type="ORF">CLIB1444_01S11364</name>
</gene>
<sequence length="133" mass="14524">MDYIQLIFIVVILIVSFINLKPKKRMPASAKVINNVKSLISSNKIFIASKSYCPYCSATKRTFSSAVKDSKNVTIYELDEIEGGSEIQQALLEITGQSTVPNVFINGEHIGGNDAVQRLASTGELESKLKAAL</sequence>
<comment type="caution">
    <text evidence="1">The sequence shown here is derived from an EMBL/GenBank/DDBJ whole genome shotgun (WGS) entry which is preliminary data.</text>
</comment>
<protein>
    <submittedName>
        <fullName evidence="1">Glutaredoxin-2</fullName>
    </submittedName>
</protein>
<reference evidence="1" key="1">
    <citation type="submission" date="2022-06" db="EMBL/GenBank/DDBJ databases">
        <authorList>
            <person name="Legras J.-L."/>
            <person name="Devillers H."/>
            <person name="Grondin C."/>
        </authorList>
    </citation>
    <scope>NUCLEOTIDE SEQUENCE</scope>
    <source>
        <strain evidence="1">CLIB 1444</strain>
    </source>
</reference>
<dbReference type="Proteomes" id="UP001152531">
    <property type="component" value="Unassembled WGS sequence"/>
</dbReference>
<dbReference type="EMBL" id="CALSDN010000001">
    <property type="protein sequence ID" value="CAH6718644.1"/>
    <property type="molecule type" value="Genomic_DNA"/>
</dbReference>
<organism evidence="1 2">
    <name type="scientific">[Candida] jaroonii</name>
    <dbReference type="NCBI Taxonomy" id="467808"/>
    <lineage>
        <taxon>Eukaryota</taxon>
        <taxon>Fungi</taxon>
        <taxon>Dikarya</taxon>
        <taxon>Ascomycota</taxon>
        <taxon>Saccharomycotina</taxon>
        <taxon>Pichiomycetes</taxon>
        <taxon>Debaryomycetaceae</taxon>
        <taxon>Yamadazyma</taxon>
    </lineage>
</organism>
<proteinExistence type="predicted"/>
<keyword evidence="2" id="KW-1185">Reference proteome</keyword>